<keyword evidence="1" id="KW-0732">Signal</keyword>
<feature type="signal peptide" evidence="1">
    <location>
        <begin position="1"/>
        <end position="20"/>
    </location>
</feature>
<dbReference type="KEGG" id="msl:Msil_0477"/>
<feature type="chain" id="PRO_5002871574" evidence="1">
    <location>
        <begin position="21"/>
        <end position="301"/>
    </location>
</feature>
<proteinExistence type="predicted"/>
<evidence type="ECO:0000313" key="3">
    <source>
        <dbReference type="Proteomes" id="UP000002257"/>
    </source>
</evidence>
<sequence>MWRMAFIWLCLAIACPAAQAQIVSVQREEPRPFGYFVGDLIALEVFVAVDSGYLIDPASLPKAGPVAYWLDLRSVSVDDLGGSPRQWRLRLVYQNFYVALDVRRMTIPGFDLIFKSGGNSAKASVAPWPFSVSPLREILPTADNPIDFLRADIAPAPVSLGPSRRALLVFSGLSALMLGLVAFDRSWPPFRRAQARPFALAARRLRRMRPDGSIDQFGAALRTLHQSIDVTAGRRLLAEDLESFLAEHPDYLVEAESFARFFGASHRIFFASDEAAAERLLPPPELVSFSQRLAKLERAAA</sequence>
<evidence type="ECO:0000313" key="2">
    <source>
        <dbReference type="EMBL" id="ACK49450.1"/>
    </source>
</evidence>
<gene>
    <name evidence="2" type="ordered locus">Msil_0477</name>
</gene>
<protein>
    <submittedName>
        <fullName evidence="2">MxaA protein, putative</fullName>
    </submittedName>
</protein>
<dbReference type="EMBL" id="CP001280">
    <property type="protein sequence ID" value="ACK49450.1"/>
    <property type="molecule type" value="Genomic_DNA"/>
</dbReference>
<dbReference type="AlphaFoldDB" id="B8EJP6"/>
<dbReference type="STRING" id="395965.Msil_0477"/>
<dbReference type="PROSITE" id="PS51257">
    <property type="entry name" value="PROKAR_LIPOPROTEIN"/>
    <property type="match status" value="1"/>
</dbReference>
<reference evidence="2 3" key="1">
    <citation type="journal article" date="2010" name="J. Bacteriol.">
        <title>Complete genome sequence of the aerobic facultative methanotroph Methylocella silvestris BL2.</title>
        <authorList>
            <person name="Chen Y."/>
            <person name="Crombie A."/>
            <person name="Rahman M.T."/>
            <person name="Dedysh S.N."/>
            <person name="Liesack W."/>
            <person name="Stott M.B."/>
            <person name="Alam M."/>
            <person name="Theisen A.R."/>
            <person name="Murrell J.C."/>
            <person name="Dunfield P.F."/>
        </authorList>
    </citation>
    <scope>NUCLEOTIDE SEQUENCE [LARGE SCALE GENOMIC DNA]</scope>
    <source>
        <strain evidence="3">DSM 15510 / CIP 108128 / LMG 27833 / NCIMB 13906 / BL2</strain>
    </source>
</reference>
<evidence type="ECO:0000256" key="1">
    <source>
        <dbReference type="SAM" id="SignalP"/>
    </source>
</evidence>
<organism evidence="2 3">
    <name type="scientific">Methylocella silvestris (strain DSM 15510 / CIP 108128 / LMG 27833 / NCIMB 13906 / BL2)</name>
    <dbReference type="NCBI Taxonomy" id="395965"/>
    <lineage>
        <taxon>Bacteria</taxon>
        <taxon>Pseudomonadati</taxon>
        <taxon>Pseudomonadota</taxon>
        <taxon>Alphaproteobacteria</taxon>
        <taxon>Hyphomicrobiales</taxon>
        <taxon>Beijerinckiaceae</taxon>
        <taxon>Methylocella</taxon>
    </lineage>
</organism>
<dbReference type="Proteomes" id="UP000002257">
    <property type="component" value="Chromosome"/>
</dbReference>
<dbReference type="HOGENOM" id="CLU_076860_0_0_5"/>
<name>B8EJP6_METSB</name>
<dbReference type="eggNOG" id="ENOG5030I3V">
    <property type="taxonomic scope" value="Bacteria"/>
</dbReference>
<keyword evidence="3" id="KW-1185">Reference proteome</keyword>
<accession>B8EJP6</accession>